<dbReference type="Gene3D" id="1.25.40.20">
    <property type="entry name" value="Ankyrin repeat-containing domain"/>
    <property type="match status" value="2"/>
</dbReference>
<evidence type="ECO:0000313" key="4">
    <source>
        <dbReference type="EMBL" id="AVH45094.1"/>
    </source>
</evidence>
<evidence type="ECO:0000313" key="5">
    <source>
        <dbReference type="Proteomes" id="UP000237717"/>
    </source>
</evidence>
<keyword evidence="1" id="KW-0677">Repeat</keyword>
<accession>A0A2L2LL87</accession>
<dbReference type="PANTHER" id="PTHR24123">
    <property type="entry name" value="ANKYRIN REPEAT-CONTAINING"/>
    <property type="match status" value="1"/>
</dbReference>
<dbReference type="Gene3D" id="3.40.1580.10">
    <property type="entry name" value="SMI1/KNR4-like"/>
    <property type="match status" value="1"/>
</dbReference>
<dbReference type="Pfam" id="PF12796">
    <property type="entry name" value="Ank_2"/>
    <property type="match status" value="1"/>
</dbReference>
<feature type="repeat" description="ANK" evidence="3">
    <location>
        <begin position="291"/>
        <end position="323"/>
    </location>
</feature>
<dbReference type="PANTHER" id="PTHR24123:SF33">
    <property type="entry name" value="PROTEIN HOS4"/>
    <property type="match status" value="1"/>
</dbReference>
<evidence type="ECO:0000256" key="3">
    <source>
        <dbReference type="PROSITE-ProRule" id="PRU00023"/>
    </source>
</evidence>
<evidence type="ECO:0000256" key="2">
    <source>
        <dbReference type="ARBA" id="ARBA00023043"/>
    </source>
</evidence>
<dbReference type="SUPFAM" id="SSF48403">
    <property type="entry name" value="Ankyrin repeat"/>
    <property type="match status" value="1"/>
</dbReference>
<dbReference type="InterPro" id="IPR002110">
    <property type="entry name" value="Ankyrin_rpt"/>
</dbReference>
<dbReference type="SMART" id="SM00248">
    <property type="entry name" value="ANK"/>
    <property type="match status" value="6"/>
</dbReference>
<reference evidence="4 5" key="1">
    <citation type="submission" date="2018-02" db="EMBL/GenBank/DDBJ databases">
        <title>Complete genome sequence of Agrobacterium tumefaciens 1D1609.</title>
        <authorList>
            <person name="Cho S.-T."/>
            <person name="Haryono M."/>
            <person name="Chang H.-H."/>
            <person name="Santos M.N."/>
            <person name="Lai E.-M."/>
            <person name="Kuo C.-H."/>
        </authorList>
    </citation>
    <scope>NUCLEOTIDE SEQUENCE [LARGE SCALE GENOMIC DNA]</scope>
    <source>
        <strain evidence="4 5">1D1609</strain>
    </source>
</reference>
<evidence type="ECO:0000256" key="1">
    <source>
        <dbReference type="ARBA" id="ARBA00022737"/>
    </source>
</evidence>
<sequence>MAKALWEQWQRDWRWMEATARRRSWSLTPLSISPPATAFDLTSIETHHGLNFPPQLRELLTGYSRHVEFGWYIPPHLQPLEKLGLPNMSANRSAIWSIEHIRQHAIPNFLGWKNALASKDRSEATNTPEMWESQFPFYSLVNGDMLTIDMSVEDGPQPVRYFSHELQTLHGMALAPDFFAFITEMSKLGFAGTEWASWGKFGSWDEPNKTYYIKADSTGGQEWLAWLATDEVRADEPPPAIVEETAAERQLLDAARSGNVAAAIVALGMGARPDVVPNPDWLMENMAWNDEFSTPLTYSVQANHIGLAQTLLDHGATLNTRRLVTGDAVQTASPKTLEWLIERGARIDGWKDDRFWPLHLLVTRRSETTTRTRSELETRLRKDWGLDKLATTQTEREMHAVQEKLVQQQLAAWLDRPTYLAMLRTLLEAGATVDAPWDNGMTMLMWAEEDDARVLLNAGANPNARDAYGSAPLHIALRNSVAKIHLLVAHGAEIDALQAPPLDNDVDRRASTPLQSALTVAGLGRLDGVQALLELKADPLKRDRDGRSALCYSTTVASFRLMQGYGLDPNERMPDGGTLLHNLFEMTSVRAAFEDEVAMLDLLLSLGLPVNAQDNRGRTMLHKAAERTEVVDDIALLLDRGADRLVRDKDGKRPVDLVPGSLDEIRSLLG</sequence>
<feature type="repeat" description="ANK" evidence="3">
    <location>
        <begin position="616"/>
        <end position="649"/>
    </location>
</feature>
<dbReference type="InterPro" id="IPR037883">
    <property type="entry name" value="Knr4/Smi1-like_sf"/>
</dbReference>
<dbReference type="AlphaFoldDB" id="A0A2L2LL87"/>
<dbReference type="RefSeq" id="WP_158662947.1">
    <property type="nucleotide sequence ID" value="NZ_CP026925.1"/>
</dbReference>
<organism evidence="4 5">
    <name type="scientific">Agrobacterium tumefaciens</name>
    <dbReference type="NCBI Taxonomy" id="358"/>
    <lineage>
        <taxon>Bacteria</taxon>
        <taxon>Pseudomonadati</taxon>
        <taxon>Pseudomonadota</taxon>
        <taxon>Alphaproteobacteria</taxon>
        <taxon>Hyphomicrobiales</taxon>
        <taxon>Rhizobiaceae</taxon>
        <taxon>Rhizobium/Agrobacterium group</taxon>
        <taxon>Agrobacterium</taxon>
        <taxon>Agrobacterium tumefaciens complex</taxon>
    </lineage>
</organism>
<protein>
    <submittedName>
        <fullName evidence="4">Ankyrin repeat protein</fullName>
    </submittedName>
</protein>
<name>A0A2L2LL87_AGRTU</name>
<proteinExistence type="predicted"/>
<dbReference type="Proteomes" id="UP000237717">
    <property type="component" value="Chromosome II"/>
</dbReference>
<dbReference type="PROSITE" id="PS50297">
    <property type="entry name" value="ANK_REP_REGION"/>
    <property type="match status" value="1"/>
</dbReference>
<dbReference type="EMBL" id="CP026925">
    <property type="protein sequence ID" value="AVH45094.1"/>
    <property type="molecule type" value="Genomic_DNA"/>
</dbReference>
<dbReference type="InterPro" id="IPR051165">
    <property type="entry name" value="Multifunctional_ANK_Repeat"/>
</dbReference>
<dbReference type="InterPro" id="IPR036770">
    <property type="entry name" value="Ankyrin_rpt-contain_sf"/>
</dbReference>
<dbReference type="PROSITE" id="PS50088">
    <property type="entry name" value="ANK_REPEAT"/>
    <property type="match status" value="2"/>
</dbReference>
<dbReference type="SUPFAM" id="SSF160631">
    <property type="entry name" value="SMI1/KNR4-like"/>
    <property type="match status" value="1"/>
</dbReference>
<keyword evidence="2 3" id="KW-0040">ANK repeat</keyword>
<gene>
    <name evidence="4" type="ORF">At1D1609_50550</name>
</gene>